<proteinExistence type="predicted"/>
<evidence type="ECO:0000313" key="2">
    <source>
        <dbReference type="Proteomes" id="UP001497444"/>
    </source>
</evidence>
<keyword evidence="2" id="KW-1185">Reference proteome</keyword>
<accession>A0ABP0V847</accession>
<comment type="caution">
    <text evidence="1">The sequence shown here is derived from an EMBL/GenBank/DDBJ whole genome shotgun (WGS) entry which is preliminary data.</text>
</comment>
<dbReference type="Proteomes" id="UP001497444">
    <property type="component" value="Unassembled WGS sequence"/>
</dbReference>
<organism evidence="1 2">
    <name type="scientific">Sphagnum jensenii</name>
    <dbReference type="NCBI Taxonomy" id="128206"/>
    <lineage>
        <taxon>Eukaryota</taxon>
        <taxon>Viridiplantae</taxon>
        <taxon>Streptophyta</taxon>
        <taxon>Embryophyta</taxon>
        <taxon>Bryophyta</taxon>
        <taxon>Sphagnophytina</taxon>
        <taxon>Sphagnopsida</taxon>
        <taxon>Sphagnales</taxon>
        <taxon>Sphagnaceae</taxon>
        <taxon>Sphagnum</taxon>
    </lineage>
</organism>
<name>A0ABP0V847_9BRYO</name>
<reference evidence="1" key="1">
    <citation type="submission" date="2024-02" db="EMBL/GenBank/DDBJ databases">
        <authorList>
            <consortium name="ELIXIR-Norway"/>
            <consortium name="Elixir Norway"/>
        </authorList>
    </citation>
    <scope>NUCLEOTIDE SEQUENCE</scope>
</reference>
<dbReference type="EMBL" id="CAXAQS010000203">
    <property type="protein sequence ID" value="CAK9250609.1"/>
    <property type="molecule type" value="Genomic_DNA"/>
</dbReference>
<sequence length="83" mass="9704">MDLCADLIMLHAEWNLADMLICEDILHITSWTSHCRRFSNIWNTSAIESTFIPGVVYICYGFVHDFHFNTQIAESCMLWFQSV</sequence>
<protein>
    <submittedName>
        <fullName evidence="1">Uncharacterized protein</fullName>
    </submittedName>
</protein>
<gene>
    <name evidence="1" type="ORF">CSSPJE1EN1_LOCUS25987</name>
</gene>
<evidence type="ECO:0000313" key="1">
    <source>
        <dbReference type="EMBL" id="CAK9250609.1"/>
    </source>
</evidence>